<dbReference type="PANTHER" id="PTHR46637:SF1">
    <property type="entry name" value="BLL5188 PROTEIN"/>
    <property type="match status" value="1"/>
</dbReference>
<name>A0A4Y3ZX95_BRAEL</name>
<evidence type="ECO:0000259" key="1">
    <source>
        <dbReference type="Pfam" id="PF01609"/>
    </source>
</evidence>
<dbReference type="Proteomes" id="UP000673383">
    <property type="component" value="Unassembled WGS sequence"/>
</dbReference>
<dbReference type="Pfam" id="PF13340">
    <property type="entry name" value="DUF4096"/>
    <property type="match status" value="1"/>
</dbReference>
<dbReference type="GO" id="GO:0003677">
    <property type="term" value="F:DNA binding"/>
    <property type="evidence" value="ECO:0007669"/>
    <property type="project" value="InterPro"/>
</dbReference>
<dbReference type="InterPro" id="IPR002559">
    <property type="entry name" value="Transposase_11"/>
</dbReference>
<dbReference type="PANTHER" id="PTHR46637">
    <property type="entry name" value="TIS1421-TRANSPOSASE PROTEIN A"/>
    <property type="match status" value="1"/>
</dbReference>
<dbReference type="InterPro" id="IPR012337">
    <property type="entry name" value="RNaseH-like_sf"/>
</dbReference>
<sequence length="254" mass="29161">MRYELTDYEWSVIKPMLPNKSRGVPRVNDRRVLNGIFWVLRSGAPWRDLPENFGPYTTCYNRFVRWRRAGVWAKLMSALAGAHDAAVQMIDTSIVRVHQHGACITRNWRQSMGRSRGGLTSKIHAVVDSNGLPVQLALSPGEVHDVRLAGKLLSRLRSGSMLLADRGYDADWIRELAMKKGAWANIPPKSNRTDPICFSPYLYRARNRVERFFNRIKQCRRVATRYDRLAGNYLAFIQLASIRLWLAARYESAP</sequence>
<feature type="domain" description="Transposase IS4-like" evidence="1">
    <location>
        <begin position="87"/>
        <end position="243"/>
    </location>
</feature>
<dbReference type="InterPro" id="IPR025161">
    <property type="entry name" value="IS402-like_dom"/>
</dbReference>
<gene>
    <name evidence="3" type="ORF">JOH49_001334</name>
</gene>
<dbReference type="RefSeq" id="WP_011090902.1">
    <property type="nucleotide sequence ID" value="NZ_BJNL01000120.1"/>
</dbReference>
<dbReference type="EMBL" id="JAFICZ010000001">
    <property type="protein sequence ID" value="MBP1291581.1"/>
    <property type="molecule type" value="Genomic_DNA"/>
</dbReference>
<proteinExistence type="predicted"/>
<evidence type="ECO:0000259" key="2">
    <source>
        <dbReference type="Pfam" id="PF13340"/>
    </source>
</evidence>
<evidence type="ECO:0000313" key="3">
    <source>
        <dbReference type="EMBL" id="MBP1291581.1"/>
    </source>
</evidence>
<dbReference type="GO" id="GO:0004803">
    <property type="term" value="F:transposase activity"/>
    <property type="evidence" value="ECO:0007669"/>
    <property type="project" value="InterPro"/>
</dbReference>
<evidence type="ECO:0000313" key="4">
    <source>
        <dbReference type="Proteomes" id="UP000673383"/>
    </source>
</evidence>
<dbReference type="AlphaFoldDB" id="A0A4Y3ZX95"/>
<protein>
    <submittedName>
        <fullName evidence="3">Transposase</fullName>
    </submittedName>
</protein>
<feature type="domain" description="Insertion element IS402-like" evidence="2">
    <location>
        <begin position="5"/>
        <end position="76"/>
    </location>
</feature>
<accession>A0A4Y3ZX95</accession>
<dbReference type="SUPFAM" id="SSF53098">
    <property type="entry name" value="Ribonuclease H-like"/>
    <property type="match status" value="1"/>
</dbReference>
<dbReference type="GO" id="GO:0006313">
    <property type="term" value="P:DNA transposition"/>
    <property type="evidence" value="ECO:0007669"/>
    <property type="project" value="InterPro"/>
</dbReference>
<dbReference type="GeneID" id="92957964"/>
<dbReference type="InterPro" id="IPR052909">
    <property type="entry name" value="Transposase_6_like"/>
</dbReference>
<organism evidence="3 4">
    <name type="scientific">Bradyrhizobium elkanii</name>
    <dbReference type="NCBI Taxonomy" id="29448"/>
    <lineage>
        <taxon>Bacteria</taxon>
        <taxon>Pseudomonadati</taxon>
        <taxon>Pseudomonadota</taxon>
        <taxon>Alphaproteobacteria</taxon>
        <taxon>Hyphomicrobiales</taxon>
        <taxon>Nitrobacteraceae</taxon>
        <taxon>Bradyrhizobium</taxon>
    </lineage>
</organism>
<comment type="caution">
    <text evidence="3">The sequence shown here is derived from an EMBL/GenBank/DDBJ whole genome shotgun (WGS) entry which is preliminary data.</text>
</comment>
<dbReference type="NCBIfam" id="NF033580">
    <property type="entry name" value="transpos_IS5_3"/>
    <property type="match status" value="1"/>
</dbReference>
<reference evidence="3" key="1">
    <citation type="submission" date="2021-02" db="EMBL/GenBank/DDBJ databases">
        <title>Genomic Encyclopedia of Type Strains, Phase IV (KMG-V): Genome sequencing to study the core and pangenomes of soil and plant-associated prokaryotes.</title>
        <authorList>
            <person name="Whitman W."/>
        </authorList>
    </citation>
    <scope>NUCLEOTIDE SEQUENCE</scope>
    <source>
        <strain evidence="3">USDA 406</strain>
    </source>
</reference>
<dbReference type="Pfam" id="PF01609">
    <property type="entry name" value="DDE_Tnp_1"/>
    <property type="match status" value="1"/>
</dbReference>